<proteinExistence type="predicted"/>
<name>A0AAD7FR07_9AGAR</name>
<evidence type="ECO:0000256" key="2">
    <source>
        <dbReference type="SAM" id="Phobius"/>
    </source>
</evidence>
<comment type="caution">
    <text evidence="4">The sequence shown here is derived from an EMBL/GenBank/DDBJ whole genome shotgun (WGS) entry which is preliminary data.</text>
</comment>
<keyword evidence="3" id="KW-0732">Signal</keyword>
<organism evidence="4 5">
    <name type="scientific">Roridomyces roridus</name>
    <dbReference type="NCBI Taxonomy" id="1738132"/>
    <lineage>
        <taxon>Eukaryota</taxon>
        <taxon>Fungi</taxon>
        <taxon>Dikarya</taxon>
        <taxon>Basidiomycota</taxon>
        <taxon>Agaricomycotina</taxon>
        <taxon>Agaricomycetes</taxon>
        <taxon>Agaricomycetidae</taxon>
        <taxon>Agaricales</taxon>
        <taxon>Marasmiineae</taxon>
        <taxon>Mycenaceae</taxon>
        <taxon>Roridomyces</taxon>
    </lineage>
</organism>
<keyword evidence="2" id="KW-1133">Transmembrane helix</keyword>
<gene>
    <name evidence="4" type="ORF">FB45DRAFT_866568</name>
</gene>
<dbReference type="AlphaFoldDB" id="A0AAD7FR07"/>
<keyword evidence="2" id="KW-0812">Transmembrane</keyword>
<feature type="compositionally biased region" description="Polar residues" evidence="1">
    <location>
        <begin position="371"/>
        <end position="405"/>
    </location>
</feature>
<protein>
    <submittedName>
        <fullName evidence="4">Uncharacterized protein</fullName>
    </submittedName>
</protein>
<feature type="transmembrane region" description="Helical" evidence="2">
    <location>
        <begin position="209"/>
        <end position="227"/>
    </location>
</feature>
<feature type="signal peptide" evidence="3">
    <location>
        <begin position="1"/>
        <end position="20"/>
    </location>
</feature>
<evidence type="ECO:0000256" key="1">
    <source>
        <dbReference type="SAM" id="MobiDB-lite"/>
    </source>
</evidence>
<accession>A0AAD7FR07</accession>
<evidence type="ECO:0000313" key="4">
    <source>
        <dbReference type="EMBL" id="KAJ7633110.1"/>
    </source>
</evidence>
<reference evidence="4" key="1">
    <citation type="submission" date="2023-03" db="EMBL/GenBank/DDBJ databases">
        <title>Massive genome expansion in bonnet fungi (Mycena s.s.) driven by repeated elements and novel gene families across ecological guilds.</title>
        <authorList>
            <consortium name="Lawrence Berkeley National Laboratory"/>
            <person name="Harder C.B."/>
            <person name="Miyauchi S."/>
            <person name="Viragh M."/>
            <person name="Kuo A."/>
            <person name="Thoen E."/>
            <person name="Andreopoulos B."/>
            <person name="Lu D."/>
            <person name="Skrede I."/>
            <person name="Drula E."/>
            <person name="Henrissat B."/>
            <person name="Morin E."/>
            <person name="Kohler A."/>
            <person name="Barry K."/>
            <person name="LaButti K."/>
            <person name="Morin E."/>
            <person name="Salamov A."/>
            <person name="Lipzen A."/>
            <person name="Mereny Z."/>
            <person name="Hegedus B."/>
            <person name="Baldrian P."/>
            <person name="Stursova M."/>
            <person name="Weitz H."/>
            <person name="Taylor A."/>
            <person name="Grigoriev I.V."/>
            <person name="Nagy L.G."/>
            <person name="Martin F."/>
            <person name="Kauserud H."/>
        </authorList>
    </citation>
    <scope>NUCLEOTIDE SEQUENCE</scope>
    <source>
        <strain evidence="4">9284</strain>
    </source>
</reference>
<keyword evidence="5" id="KW-1185">Reference proteome</keyword>
<keyword evidence="2" id="KW-0472">Membrane</keyword>
<evidence type="ECO:0000313" key="5">
    <source>
        <dbReference type="Proteomes" id="UP001221142"/>
    </source>
</evidence>
<dbReference type="EMBL" id="JARKIF010000008">
    <property type="protein sequence ID" value="KAJ7633110.1"/>
    <property type="molecule type" value="Genomic_DNA"/>
</dbReference>
<sequence length="587" mass="60704">MLGHITFGIFAALALHLVAALPGNLVTIPMPTVLAPDATDTIPLPAAIIGVDNGKTTYRIVDTDTNDPDDTVSSLDTQPHSATIAAASNAVSLAISLFDLVGGFDCTITGTDDAAACQGTSLLVSPTEALGELVLDVTATLTGTPASAIGALAITGPGTCGAERPTRTRKYKTNTVYPVEPRVLRGFHTQIDPGVDEPNKDANPRRSQLAWAPMVGIFFNLIALAAATKRPLSLSPSHLYTYADSRSAVVAAAPAPELVTVNIPVPFFNVAVPTGIQAAVVGVDSNGHTTYALNEIATVGGSPTPVMAGTLVAGGQPEVADIAGFNCGLQNGQAVCTGVDPIRKEIQTTTLAVTQMVLDVTGKAGAPANATPANSGSSQPTGNAPAQSTGNAPAQPTESKPSSAQTLSASTFMLISPLLAVSLGSDSPTALPTQYSVPEAHPPAVWVTWSSGSARTSLGPGRGWLECVARGMRAMSLRTSHATIGKWEKLWEINNIRGDVVECSCAARQKIKHGELGGRIMSAIVNLGIFLLRTLPPFRIHIPKGGRKMASGHRRSISEDELTRKNQMCRPGGLLAVPTAPTPLATE</sequence>
<evidence type="ECO:0000256" key="3">
    <source>
        <dbReference type="SAM" id="SignalP"/>
    </source>
</evidence>
<feature type="chain" id="PRO_5042125029" evidence="3">
    <location>
        <begin position="21"/>
        <end position="587"/>
    </location>
</feature>
<dbReference type="Proteomes" id="UP001221142">
    <property type="component" value="Unassembled WGS sequence"/>
</dbReference>
<feature type="region of interest" description="Disordered" evidence="1">
    <location>
        <begin position="367"/>
        <end position="405"/>
    </location>
</feature>